<dbReference type="InterPro" id="IPR041700">
    <property type="entry name" value="OMP_b-brl_3"/>
</dbReference>
<dbReference type="PANTHER" id="PTHR40980:SF4">
    <property type="entry name" value="TONB-DEPENDENT RECEPTOR-LIKE BETA-BARREL DOMAIN-CONTAINING PROTEIN"/>
    <property type="match status" value="1"/>
</dbReference>
<name>A0ABW7NBK7_9BACT</name>
<dbReference type="InterPro" id="IPR013784">
    <property type="entry name" value="Carb-bd-like_fold"/>
</dbReference>
<dbReference type="InterPro" id="IPR036942">
    <property type="entry name" value="Beta-barrel_TonB_sf"/>
</dbReference>
<organism evidence="6 7">
    <name type="scientific">Marinoscillum luteum</name>
    <dbReference type="NCBI Taxonomy" id="861051"/>
    <lineage>
        <taxon>Bacteria</taxon>
        <taxon>Pseudomonadati</taxon>
        <taxon>Bacteroidota</taxon>
        <taxon>Cytophagia</taxon>
        <taxon>Cytophagales</taxon>
        <taxon>Reichenbachiellaceae</taxon>
        <taxon>Marinoscillum</taxon>
    </lineage>
</organism>
<comment type="caution">
    <text evidence="6">The sequence shown here is derived from an EMBL/GenBank/DDBJ whole genome shotgun (WGS) entry which is preliminary data.</text>
</comment>
<feature type="domain" description="TonB-dependent receptor plug" evidence="4">
    <location>
        <begin position="161"/>
        <end position="240"/>
    </location>
</feature>
<dbReference type="SUPFAM" id="SSF49452">
    <property type="entry name" value="Starch-binding domain-like"/>
    <property type="match status" value="1"/>
</dbReference>
<reference evidence="6 7" key="1">
    <citation type="journal article" date="2013" name="Int. J. Syst. Evol. Microbiol.">
        <title>Marinoscillum luteum sp. nov., isolated from marine sediment.</title>
        <authorList>
            <person name="Cha I.T."/>
            <person name="Park S.J."/>
            <person name="Kim S.J."/>
            <person name="Kim J.G."/>
            <person name="Jung M.Y."/>
            <person name="Shin K.S."/>
            <person name="Kwon K.K."/>
            <person name="Yang S.H."/>
            <person name="Seo Y.S."/>
            <person name="Rhee S.K."/>
        </authorList>
    </citation>
    <scope>NUCLEOTIDE SEQUENCE [LARGE SCALE GENOMIC DNA]</scope>
    <source>
        <strain evidence="6 7">KCTC 23939</strain>
    </source>
</reference>
<evidence type="ECO:0000256" key="2">
    <source>
        <dbReference type="ARBA" id="ARBA00023136"/>
    </source>
</evidence>
<dbReference type="Proteomes" id="UP001610063">
    <property type="component" value="Unassembled WGS sequence"/>
</dbReference>
<dbReference type="RefSeq" id="WP_395417374.1">
    <property type="nucleotide sequence ID" value="NZ_JBIPKE010000016.1"/>
</dbReference>
<protein>
    <submittedName>
        <fullName evidence="6">Outer membrane beta-barrel protein</fullName>
    </submittedName>
</protein>
<feature type="domain" description="Outer membrane protein beta-barrel" evidence="5">
    <location>
        <begin position="408"/>
        <end position="816"/>
    </location>
</feature>
<dbReference type="PANTHER" id="PTHR40980">
    <property type="entry name" value="PLUG DOMAIN-CONTAINING PROTEIN"/>
    <property type="match status" value="1"/>
</dbReference>
<dbReference type="Gene3D" id="2.60.40.1120">
    <property type="entry name" value="Carboxypeptidase-like, regulatory domain"/>
    <property type="match status" value="1"/>
</dbReference>
<dbReference type="InterPro" id="IPR037066">
    <property type="entry name" value="Plug_dom_sf"/>
</dbReference>
<evidence type="ECO:0000259" key="4">
    <source>
        <dbReference type="Pfam" id="PF07715"/>
    </source>
</evidence>
<dbReference type="Pfam" id="PF07715">
    <property type="entry name" value="Plug"/>
    <property type="match status" value="1"/>
</dbReference>
<accession>A0ABW7NBK7</accession>
<evidence type="ECO:0000313" key="7">
    <source>
        <dbReference type="Proteomes" id="UP001610063"/>
    </source>
</evidence>
<dbReference type="InterPro" id="IPR012910">
    <property type="entry name" value="Plug_dom"/>
</dbReference>
<evidence type="ECO:0000313" key="6">
    <source>
        <dbReference type="EMBL" id="MFH6983854.1"/>
    </source>
</evidence>
<evidence type="ECO:0000259" key="5">
    <source>
        <dbReference type="Pfam" id="PF14905"/>
    </source>
</evidence>
<dbReference type="Pfam" id="PF14905">
    <property type="entry name" value="OMP_b-brl_3"/>
    <property type="match status" value="1"/>
</dbReference>
<comment type="subcellular location">
    <subcellularLocation>
        <location evidence="1">Cell outer membrane</location>
    </subcellularLocation>
</comment>
<proteinExistence type="predicted"/>
<dbReference type="Pfam" id="PF13620">
    <property type="entry name" value="CarboxypepD_reg"/>
    <property type="match status" value="1"/>
</dbReference>
<keyword evidence="3" id="KW-0998">Cell outer membrane</keyword>
<sequence length="818" mass="92298">MVKIEKVNFSDKHIQNHGTKALLSFLMFIFILNAQAQVNQVTISGRITDQASGVALPFANAILKNERDSTFVTGTVSDDEGRFTFSGVTPGKYVFEISMVGYLPSKMPLFVGSLSEFLDLSTIWIRENVQTLNAVVVTGKQDEVSSRMEKKTFSLTENIAQSGGSVLQAMQNLPGVTVQDGKVQLRGNDRVTVLIDGKQTALTGFGSQTGLDNIPASAIEKIEIINNPSAKYDANGNAGIINIIYKKNRERGFNGKAGLSSGLGALWVRKENLPTIRPQYQLTPKVNPSLSLNYKRKDINFFFQGDYLFTQTLNKNEFVTRRYDDGTIINQQTKRNRNTHFVTTKAGVDWNINDHNTLTVSGMFGSEKILDRGDEPFFNSDYTERYRLWQFLEDELKTTVIASGGYLHKFSEPGHILDVGFNYTFHRENEKYFFDNITPDYTGKDAFKLLSDEQVADLTVDYIKPLKYGRLEGGLKLRRRTIPTNMLFIPGENSPLDTTAGGWATYKETIPAVYGNYVVENDKYEAEIGIRLEYVGLQYNVNPEHSTYKSNGYNYTQPFPNMRLAYKINELNKLSLFYNRRVDRPNEVDIRIFPKYDDAEIIKVGNPALRPQFTTSFELGYKSGWQSGYLYTALYQRFAEGTITRIASTIPESNLIYAIFQNANKSYQTGGELVFAQDISKKYSLTFNLNTYRKQIDAFAVVNEYPETNTFSAERQEIWSGNAKLNNVFHLGGNLDIQITAVYLAPDIIPQGKTNARFSLDGGVKKLIQKGKGEVVVNATDLLNTLVIRKEIQGSGFSYTSTDYYETQAVRLGYSYKF</sequence>
<keyword evidence="2" id="KW-0472">Membrane</keyword>
<gene>
    <name evidence="6" type="ORF">ACHKAR_10400</name>
</gene>
<dbReference type="EMBL" id="JBIPKE010000016">
    <property type="protein sequence ID" value="MFH6983854.1"/>
    <property type="molecule type" value="Genomic_DNA"/>
</dbReference>
<dbReference type="SUPFAM" id="SSF56935">
    <property type="entry name" value="Porins"/>
    <property type="match status" value="1"/>
</dbReference>
<evidence type="ECO:0000256" key="1">
    <source>
        <dbReference type="ARBA" id="ARBA00004442"/>
    </source>
</evidence>
<evidence type="ECO:0000256" key="3">
    <source>
        <dbReference type="ARBA" id="ARBA00023237"/>
    </source>
</evidence>
<keyword evidence="7" id="KW-1185">Reference proteome</keyword>
<dbReference type="Gene3D" id="2.170.130.10">
    <property type="entry name" value="TonB-dependent receptor, plug domain"/>
    <property type="match status" value="1"/>
</dbReference>
<dbReference type="Gene3D" id="2.40.170.20">
    <property type="entry name" value="TonB-dependent receptor, beta-barrel domain"/>
    <property type="match status" value="1"/>
</dbReference>